<protein>
    <submittedName>
        <fullName evidence="1">Uncharacterized protein</fullName>
    </submittedName>
</protein>
<accession>A0A919BRB8</accession>
<name>A0A919BRB8_9GAMM</name>
<dbReference type="AlphaFoldDB" id="A0A919BRB8"/>
<keyword evidence="2" id="KW-1185">Reference proteome</keyword>
<proteinExistence type="predicted"/>
<comment type="caution">
    <text evidence="1">The sequence shown here is derived from an EMBL/GenBank/DDBJ whole genome shotgun (WGS) entry which is preliminary data.</text>
</comment>
<evidence type="ECO:0000313" key="2">
    <source>
        <dbReference type="Proteomes" id="UP000623842"/>
    </source>
</evidence>
<sequence>MVINEMDWAPYKDKDQLPVKDYFLVYLRDQPTWVEVHWHNEILICNYHDEIIEISLANVSHYCVPISPYESKGNN</sequence>
<dbReference type="Proteomes" id="UP000623842">
    <property type="component" value="Unassembled WGS sequence"/>
</dbReference>
<organism evidence="1 2">
    <name type="scientific">Thalassotalea marina</name>
    <dbReference type="NCBI Taxonomy" id="1673741"/>
    <lineage>
        <taxon>Bacteria</taxon>
        <taxon>Pseudomonadati</taxon>
        <taxon>Pseudomonadota</taxon>
        <taxon>Gammaproteobacteria</taxon>
        <taxon>Alteromonadales</taxon>
        <taxon>Colwelliaceae</taxon>
        <taxon>Thalassotalea</taxon>
    </lineage>
</organism>
<gene>
    <name evidence="1" type="ORF">GCM10017161_41800</name>
</gene>
<reference evidence="1" key="2">
    <citation type="submission" date="2020-09" db="EMBL/GenBank/DDBJ databases">
        <authorList>
            <person name="Sun Q."/>
            <person name="Kim S."/>
        </authorList>
    </citation>
    <scope>NUCLEOTIDE SEQUENCE</scope>
    <source>
        <strain evidence="1">KCTC 42731</strain>
    </source>
</reference>
<evidence type="ECO:0000313" key="1">
    <source>
        <dbReference type="EMBL" id="GHG07743.1"/>
    </source>
</evidence>
<dbReference type="EMBL" id="BNCK01000016">
    <property type="protein sequence ID" value="GHG07743.1"/>
    <property type="molecule type" value="Genomic_DNA"/>
</dbReference>
<reference evidence="1" key="1">
    <citation type="journal article" date="2014" name="Int. J. Syst. Evol. Microbiol.">
        <title>Complete genome sequence of Corynebacterium casei LMG S-19264T (=DSM 44701T), isolated from a smear-ripened cheese.</title>
        <authorList>
            <consortium name="US DOE Joint Genome Institute (JGI-PGF)"/>
            <person name="Walter F."/>
            <person name="Albersmeier A."/>
            <person name="Kalinowski J."/>
            <person name="Ruckert C."/>
        </authorList>
    </citation>
    <scope>NUCLEOTIDE SEQUENCE</scope>
    <source>
        <strain evidence="1">KCTC 42731</strain>
    </source>
</reference>